<accession>A0A5M3XF28</accession>
<proteinExistence type="predicted"/>
<dbReference type="Proteomes" id="UP000377595">
    <property type="component" value="Unassembled WGS sequence"/>
</dbReference>
<evidence type="ECO:0000313" key="1">
    <source>
        <dbReference type="EMBL" id="GES19256.1"/>
    </source>
</evidence>
<name>A0A5M3XF28_9ACTN</name>
<organism evidence="1 2">
    <name type="scientific">Acrocarpospora pleiomorpha</name>
    <dbReference type="NCBI Taxonomy" id="90975"/>
    <lineage>
        <taxon>Bacteria</taxon>
        <taxon>Bacillati</taxon>
        <taxon>Actinomycetota</taxon>
        <taxon>Actinomycetes</taxon>
        <taxon>Streptosporangiales</taxon>
        <taxon>Streptosporangiaceae</taxon>
        <taxon>Acrocarpospora</taxon>
    </lineage>
</organism>
<protein>
    <submittedName>
        <fullName evidence="1">Uncharacterized protein</fullName>
    </submittedName>
</protein>
<comment type="caution">
    <text evidence="1">The sequence shown here is derived from an EMBL/GenBank/DDBJ whole genome shotgun (WGS) entry which is preliminary data.</text>
</comment>
<gene>
    <name evidence="1" type="ORF">Aple_021520</name>
</gene>
<sequence length="69" mass="7655">MRWPVEPDRHRLSAIFPSWIGGEAYYGLLERVVGADLVLLVVMALVVRLPPQSTAYAEQYVPGQNLTSG</sequence>
<dbReference type="RefSeq" id="WP_155344346.1">
    <property type="nucleotide sequence ID" value="NZ_BAAAHM010000047.1"/>
</dbReference>
<reference evidence="1 2" key="1">
    <citation type="submission" date="2019-10" db="EMBL/GenBank/DDBJ databases">
        <title>Whole genome shotgun sequence of Acrocarpospora pleiomorpha NBRC 16267.</title>
        <authorList>
            <person name="Ichikawa N."/>
            <person name="Kimura A."/>
            <person name="Kitahashi Y."/>
            <person name="Komaki H."/>
            <person name="Oguchi A."/>
        </authorList>
    </citation>
    <scope>NUCLEOTIDE SEQUENCE [LARGE SCALE GENOMIC DNA]</scope>
    <source>
        <strain evidence="1 2">NBRC 16267</strain>
    </source>
</reference>
<keyword evidence="2" id="KW-1185">Reference proteome</keyword>
<evidence type="ECO:0000313" key="2">
    <source>
        <dbReference type="Proteomes" id="UP000377595"/>
    </source>
</evidence>
<dbReference type="EMBL" id="BLAF01000010">
    <property type="protein sequence ID" value="GES19256.1"/>
    <property type="molecule type" value="Genomic_DNA"/>
</dbReference>
<dbReference type="AlphaFoldDB" id="A0A5M3XF28"/>